<dbReference type="InterPro" id="IPR019557">
    <property type="entry name" value="AminoTfrase-like_pln_mobile"/>
</dbReference>
<sequence>HIPLDHALITVLVERWRKETHNFHMIVGEMTITLKDIAILQGLRIDDHVVMEPVTCIHPWDEYCFIYLVFDQHFAQLLPESVDDLIILEYHAWVYILCLFGSIVFPDLLGDTMPLMFLHMLKDLDAVDTYSWGSGTLAWL</sequence>
<dbReference type="InParanoid" id="A0A1Q3CPM7"/>
<dbReference type="Proteomes" id="UP000187406">
    <property type="component" value="Unassembled WGS sequence"/>
</dbReference>
<organism evidence="2 3">
    <name type="scientific">Cephalotus follicularis</name>
    <name type="common">Albany pitcher plant</name>
    <dbReference type="NCBI Taxonomy" id="3775"/>
    <lineage>
        <taxon>Eukaryota</taxon>
        <taxon>Viridiplantae</taxon>
        <taxon>Streptophyta</taxon>
        <taxon>Embryophyta</taxon>
        <taxon>Tracheophyta</taxon>
        <taxon>Spermatophyta</taxon>
        <taxon>Magnoliopsida</taxon>
        <taxon>eudicotyledons</taxon>
        <taxon>Gunneridae</taxon>
        <taxon>Pentapetalae</taxon>
        <taxon>rosids</taxon>
        <taxon>fabids</taxon>
        <taxon>Oxalidales</taxon>
        <taxon>Cephalotaceae</taxon>
        <taxon>Cephalotus</taxon>
    </lineage>
</organism>
<dbReference type="PANTHER" id="PTHR46033">
    <property type="entry name" value="PROTEIN MAIN-LIKE 2"/>
    <property type="match status" value="1"/>
</dbReference>
<accession>A0A1Q3CPM7</accession>
<feature type="non-terminal residue" evidence="2">
    <location>
        <position position="140"/>
    </location>
</feature>
<dbReference type="STRING" id="3775.A0A1Q3CPM7"/>
<dbReference type="Pfam" id="PF10536">
    <property type="entry name" value="PMD"/>
    <property type="match status" value="1"/>
</dbReference>
<dbReference type="OrthoDB" id="1937804at2759"/>
<gene>
    <name evidence="2" type="ORF">CFOL_v3_25486</name>
</gene>
<evidence type="ECO:0000313" key="2">
    <source>
        <dbReference type="EMBL" id="GAV82033.1"/>
    </source>
</evidence>
<feature type="domain" description="Aminotransferase-like plant mobile" evidence="1">
    <location>
        <begin position="4"/>
        <end position="140"/>
    </location>
</feature>
<reference evidence="3" key="1">
    <citation type="submission" date="2016-04" db="EMBL/GenBank/DDBJ databases">
        <title>Cephalotus genome sequencing.</title>
        <authorList>
            <person name="Fukushima K."/>
            <person name="Hasebe M."/>
            <person name="Fang X."/>
        </authorList>
    </citation>
    <scope>NUCLEOTIDE SEQUENCE [LARGE SCALE GENOMIC DNA]</scope>
    <source>
        <strain evidence="3">cv. St1</strain>
    </source>
</reference>
<dbReference type="AlphaFoldDB" id="A0A1Q3CPM7"/>
<proteinExistence type="predicted"/>
<comment type="caution">
    <text evidence="2">The sequence shown here is derived from an EMBL/GenBank/DDBJ whole genome shotgun (WGS) entry which is preliminary data.</text>
</comment>
<feature type="non-terminal residue" evidence="2">
    <location>
        <position position="1"/>
    </location>
</feature>
<dbReference type="GO" id="GO:0010073">
    <property type="term" value="P:meristem maintenance"/>
    <property type="evidence" value="ECO:0007669"/>
    <property type="project" value="InterPro"/>
</dbReference>
<evidence type="ECO:0000313" key="3">
    <source>
        <dbReference type="Proteomes" id="UP000187406"/>
    </source>
</evidence>
<dbReference type="InterPro" id="IPR044824">
    <property type="entry name" value="MAIN-like"/>
</dbReference>
<dbReference type="PANTHER" id="PTHR46033:SF8">
    <property type="entry name" value="PROTEIN MAINTENANCE OF MERISTEMS-LIKE"/>
    <property type="match status" value="1"/>
</dbReference>
<keyword evidence="3" id="KW-1185">Reference proteome</keyword>
<name>A0A1Q3CPM7_CEPFO</name>
<dbReference type="EMBL" id="BDDD01002546">
    <property type="protein sequence ID" value="GAV82033.1"/>
    <property type="molecule type" value="Genomic_DNA"/>
</dbReference>
<evidence type="ECO:0000259" key="1">
    <source>
        <dbReference type="Pfam" id="PF10536"/>
    </source>
</evidence>
<protein>
    <submittedName>
        <fullName evidence="2">PMD domain-containing protein</fullName>
    </submittedName>
</protein>